<feature type="compositionally biased region" description="Basic and acidic residues" evidence="9">
    <location>
        <begin position="58"/>
        <end position="67"/>
    </location>
</feature>
<reference evidence="11 12" key="1">
    <citation type="submission" date="2021-04" db="EMBL/GenBank/DDBJ databases">
        <authorList>
            <person name="Bliznina A."/>
        </authorList>
    </citation>
    <scope>NUCLEOTIDE SEQUENCE [LARGE SCALE GENOMIC DNA]</scope>
</reference>
<dbReference type="InterPro" id="IPR050704">
    <property type="entry name" value="Peptidase_C85-like"/>
</dbReference>
<evidence type="ECO:0000313" key="12">
    <source>
        <dbReference type="Proteomes" id="UP001158576"/>
    </source>
</evidence>
<keyword evidence="12" id="KW-1185">Reference proteome</keyword>
<feature type="region of interest" description="Disordered" evidence="9">
    <location>
        <begin position="329"/>
        <end position="427"/>
    </location>
</feature>
<comment type="similarity">
    <text evidence="2">Belongs to the peptidase C85 family.</text>
</comment>
<sequence length="459" mass="51679">MTIAPTPNKKLKASGSKEGERDRKRPRHIPSTSHDPSIRTKNARNQIGPQSKKKQKVRRDPPPRSDSKLGQCDPSVPLSPCLSPRMSPLSSNSQTSRVASQPEQSGYNSEDEYDRAAEYSEEREKNFRKVLLEERGFEIIDVQADGACMFRSVADQIYGDESMHDVIRHRCCDYMALNADYFRNWVTENFEDYISRKRLLHTHGNHIELQAMSELYLRKFEIFEYSPIANQTFDCSEPSHYTPIRLSYHNGNHYNSIRNPLQATIGAGLGIPGMSEHASLLSQALNQSELDDTEKRMLLDKANMTDYQATDQELLAQVARDSLEEFYNVRNQNKKQKKNQTKSLNRLSPSTSRLSTPPPPISPSSQPSSSSSSSLPSPEKAASKEDIEQKPSSSASSPNAQMAIRQSRVSLSIDEPGPSSRQDPVEWGVSDWVSENDEESIMAAILQQSAQEFYSSSKE</sequence>
<dbReference type="PANTHER" id="PTHR12419">
    <property type="entry name" value="OTU DOMAIN CONTAINING PROTEIN"/>
    <property type="match status" value="1"/>
</dbReference>
<evidence type="ECO:0000256" key="9">
    <source>
        <dbReference type="SAM" id="MobiDB-lite"/>
    </source>
</evidence>
<dbReference type="Proteomes" id="UP001158576">
    <property type="component" value="Chromosome 2"/>
</dbReference>
<feature type="compositionally biased region" description="Low complexity" evidence="9">
    <location>
        <begin position="343"/>
        <end position="355"/>
    </location>
</feature>
<comment type="catalytic activity">
    <reaction evidence="1">
        <text>Thiol-dependent hydrolysis of ester, thioester, amide, peptide and isopeptide bonds formed by the C-terminal Gly of ubiquitin (a 76-residue protein attached to proteins as an intracellular targeting signal).</text>
        <dbReference type="EC" id="3.4.19.12"/>
    </reaction>
</comment>
<evidence type="ECO:0000256" key="4">
    <source>
        <dbReference type="ARBA" id="ARBA00022670"/>
    </source>
</evidence>
<evidence type="ECO:0000313" key="11">
    <source>
        <dbReference type="EMBL" id="CAG5112120.1"/>
    </source>
</evidence>
<evidence type="ECO:0000256" key="8">
    <source>
        <dbReference type="ARBA" id="ARBA00033460"/>
    </source>
</evidence>
<feature type="compositionally biased region" description="Polar residues" evidence="9">
    <location>
        <begin position="30"/>
        <end position="49"/>
    </location>
</feature>
<evidence type="ECO:0000256" key="5">
    <source>
        <dbReference type="ARBA" id="ARBA00022786"/>
    </source>
</evidence>
<feature type="compositionally biased region" description="Polar residues" evidence="9">
    <location>
        <begin position="390"/>
        <end position="400"/>
    </location>
</feature>
<feature type="compositionally biased region" description="Polar residues" evidence="9">
    <location>
        <begin position="88"/>
        <end position="108"/>
    </location>
</feature>
<keyword evidence="5" id="KW-0833">Ubl conjugation pathway</keyword>
<evidence type="ECO:0000259" key="10">
    <source>
        <dbReference type="PROSITE" id="PS50802"/>
    </source>
</evidence>
<dbReference type="PANTHER" id="PTHR12419:SF4">
    <property type="entry name" value="OTU DOMAIN-CONTAINING PROTEIN 5"/>
    <property type="match status" value="1"/>
</dbReference>
<dbReference type="PROSITE" id="PS50802">
    <property type="entry name" value="OTU"/>
    <property type="match status" value="1"/>
</dbReference>
<dbReference type="EMBL" id="OU015567">
    <property type="protein sequence ID" value="CAG5112120.1"/>
    <property type="molecule type" value="Genomic_DNA"/>
</dbReference>
<accession>A0ABN7T9B6</accession>
<organism evidence="11 12">
    <name type="scientific">Oikopleura dioica</name>
    <name type="common">Tunicate</name>
    <dbReference type="NCBI Taxonomy" id="34765"/>
    <lineage>
        <taxon>Eukaryota</taxon>
        <taxon>Metazoa</taxon>
        <taxon>Chordata</taxon>
        <taxon>Tunicata</taxon>
        <taxon>Appendicularia</taxon>
        <taxon>Copelata</taxon>
        <taxon>Oikopleuridae</taxon>
        <taxon>Oikopleura</taxon>
    </lineage>
</organism>
<evidence type="ECO:0000256" key="3">
    <source>
        <dbReference type="ARBA" id="ARBA00012759"/>
    </source>
</evidence>
<protein>
    <recommendedName>
        <fullName evidence="3">ubiquitinyl hydrolase 1</fullName>
        <ecNumber evidence="3">3.4.19.12</ecNumber>
    </recommendedName>
    <alternativeName>
        <fullName evidence="8">Deubiquitinating enzyme A</fullName>
    </alternativeName>
</protein>
<dbReference type="InterPro" id="IPR038765">
    <property type="entry name" value="Papain-like_cys_pep_sf"/>
</dbReference>
<proteinExistence type="inferred from homology"/>
<evidence type="ECO:0000256" key="7">
    <source>
        <dbReference type="ARBA" id="ARBA00022807"/>
    </source>
</evidence>
<feature type="region of interest" description="Disordered" evidence="9">
    <location>
        <begin position="1"/>
        <end position="119"/>
    </location>
</feature>
<dbReference type="EC" id="3.4.19.12" evidence="3"/>
<dbReference type="CDD" id="cd22752">
    <property type="entry name" value="OTU_OTUD5-like"/>
    <property type="match status" value="1"/>
</dbReference>
<keyword evidence="6" id="KW-0378">Hydrolase</keyword>
<evidence type="ECO:0000256" key="1">
    <source>
        <dbReference type="ARBA" id="ARBA00000707"/>
    </source>
</evidence>
<feature type="domain" description="OTU" evidence="10">
    <location>
        <begin position="137"/>
        <end position="247"/>
    </location>
</feature>
<evidence type="ECO:0000256" key="2">
    <source>
        <dbReference type="ARBA" id="ARBA00010407"/>
    </source>
</evidence>
<keyword evidence="4" id="KW-0645">Protease</keyword>
<keyword evidence="7" id="KW-0788">Thiol protease</keyword>
<dbReference type="SUPFAM" id="SSF54001">
    <property type="entry name" value="Cysteine proteinases"/>
    <property type="match status" value="1"/>
</dbReference>
<name>A0ABN7T9B6_OIKDI</name>
<dbReference type="Gene3D" id="3.90.70.80">
    <property type="match status" value="1"/>
</dbReference>
<feature type="compositionally biased region" description="Low complexity" evidence="9">
    <location>
        <begin position="363"/>
        <end position="378"/>
    </location>
</feature>
<dbReference type="Pfam" id="PF02338">
    <property type="entry name" value="OTU"/>
    <property type="match status" value="1"/>
</dbReference>
<evidence type="ECO:0000256" key="6">
    <source>
        <dbReference type="ARBA" id="ARBA00022801"/>
    </source>
</evidence>
<dbReference type="InterPro" id="IPR003323">
    <property type="entry name" value="OTU_dom"/>
</dbReference>
<gene>
    <name evidence="11" type="ORF">OKIOD_LOCUS15137</name>
</gene>